<dbReference type="Gene3D" id="3.40.50.1820">
    <property type="entry name" value="alpha/beta hydrolase"/>
    <property type="match status" value="1"/>
</dbReference>
<dbReference type="PANTHER" id="PTHR43798:SF33">
    <property type="entry name" value="HYDROLASE, PUTATIVE (AFU_ORTHOLOGUE AFUA_2G14860)-RELATED"/>
    <property type="match status" value="1"/>
</dbReference>
<name>A0ABW7VU48_9NOCA</name>
<dbReference type="Proteomes" id="UP001611494">
    <property type="component" value="Unassembled WGS sequence"/>
</dbReference>
<evidence type="ECO:0000313" key="3">
    <source>
        <dbReference type="Proteomes" id="UP001611494"/>
    </source>
</evidence>
<feature type="domain" description="AB hydrolase-1" evidence="1">
    <location>
        <begin position="32"/>
        <end position="270"/>
    </location>
</feature>
<dbReference type="RefSeq" id="WP_397061443.1">
    <property type="nucleotide sequence ID" value="NZ_JBIRYL010000001.1"/>
</dbReference>
<proteinExistence type="predicted"/>
<accession>A0ABW7VU48</accession>
<reference evidence="2 3" key="1">
    <citation type="submission" date="2024-10" db="EMBL/GenBank/DDBJ databases">
        <title>The Natural Products Discovery Center: Release of the First 8490 Sequenced Strains for Exploring Actinobacteria Biosynthetic Diversity.</title>
        <authorList>
            <person name="Kalkreuter E."/>
            <person name="Kautsar S.A."/>
            <person name="Yang D."/>
            <person name="Bader C.D."/>
            <person name="Teijaro C.N."/>
            <person name="Fluegel L."/>
            <person name="Davis C.M."/>
            <person name="Simpson J.R."/>
            <person name="Lauterbach L."/>
            <person name="Steele A.D."/>
            <person name="Gui C."/>
            <person name="Meng S."/>
            <person name="Li G."/>
            <person name="Viehrig K."/>
            <person name="Ye F."/>
            <person name="Su P."/>
            <person name="Kiefer A.F."/>
            <person name="Nichols A."/>
            <person name="Cepeda A.J."/>
            <person name="Yan W."/>
            <person name="Fan B."/>
            <person name="Jiang Y."/>
            <person name="Adhikari A."/>
            <person name="Zheng C.-J."/>
            <person name="Schuster L."/>
            <person name="Cowan T.M."/>
            <person name="Smanski M.J."/>
            <person name="Chevrette M.G."/>
            <person name="De Carvalho L.P.S."/>
            <person name="Shen B."/>
        </authorList>
    </citation>
    <scope>NUCLEOTIDE SEQUENCE [LARGE SCALE GENOMIC DNA]</scope>
    <source>
        <strain evidence="2 3">NPDC019377</strain>
    </source>
</reference>
<dbReference type="InterPro" id="IPR000639">
    <property type="entry name" value="Epox_hydrolase-like"/>
</dbReference>
<sequence length="284" mass="30686">MMTITQDSTARTITTRDWTLRYYEAGPADARPIVLLHGSGPGATGWSNFAGNIPRLAERFHVYAVDMPGWGESDAVTVDKLDHVGAAVQFLDAVGVEKAAFVGNSMGGHTSLRLAIHHPERVSHLVTMGPPIGRAPSLFGPGDGPSEGLKVLIAAYQDPSPANMRRLVEVMTFDKARFATPELVQARSAAALARPEHLRNYVAGLAAGTPIPVWVDRSKLAGISAPTLLIHGRDDRVVSYENTLLLLAHIPDSRAVLLNRCGHWAMIEHAEEFNRLVADFVAAH</sequence>
<dbReference type="InterPro" id="IPR029058">
    <property type="entry name" value="AB_hydrolase_fold"/>
</dbReference>
<dbReference type="Pfam" id="PF00561">
    <property type="entry name" value="Abhydrolase_1"/>
    <property type="match status" value="1"/>
</dbReference>
<keyword evidence="3" id="KW-1185">Reference proteome</keyword>
<organism evidence="2 3">
    <name type="scientific">Nocardia testacea</name>
    <dbReference type="NCBI Taxonomy" id="248551"/>
    <lineage>
        <taxon>Bacteria</taxon>
        <taxon>Bacillati</taxon>
        <taxon>Actinomycetota</taxon>
        <taxon>Actinomycetes</taxon>
        <taxon>Mycobacteriales</taxon>
        <taxon>Nocardiaceae</taxon>
        <taxon>Nocardia</taxon>
    </lineage>
</organism>
<dbReference type="SUPFAM" id="SSF53474">
    <property type="entry name" value="alpha/beta-Hydrolases"/>
    <property type="match status" value="1"/>
</dbReference>
<comment type="caution">
    <text evidence="2">The sequence shown here is derived from an EMBL/GenBank/DDBJ whole genome shotgun (WGS) entry which is preliminary data.</text>
</comment>
<gene>
    <name evidence="2" type="ORF">ACH49Z_09755</name>
</gene>
<dbReference type="PRINTS" id="PR00412">
    <property type="entry name" value="EPOXHYDRLASE"/>
</dbReference>
<dbReference type="PANTHER" id="PTHR43798">
    <property type="entry name" value="MONOACYLGLYCEROL LIPASE"/>
    <property type="match status" value="1"/>
</dbReference>
<dbReference type="GO" id="GO:0016787">
    <property type="term" value="F:hydrolase activity"/>
    <property type="evidence" value="ECO:0007669"/>
    <property type="project" value="UniProtKB-KW"/>
</dbReference>
<evidence type="ECO:0000313" key="2">
    <source>
        <dbReference type="EMBL" id="MFI2230123.1"/>
    </source>
</evidence>
<dbReference type="PRINTS" id="PR00111">
    <property type="entry name" value="ABHYDROLASE"/>
</dbReference>
<keyword evidence="2" id="KW-0378">Hydrolase</keyword>
<dbReference type="EMBL" id="JBIRYL010000001">
    <property type="protein sequence ID" value="MFI2230123.1"/>
    <property type="molecule type" value="Genomic_DNA"/>
</dbReference>
<protein>
    <submittedName>
        <fullName evidence="2">Alpha/beta hydrolase</fullName>
    </submittedName>
</protein>
<dbReference type="InterPro" id="IPR050266">
    <property type="entry name" value="AB_hydrolase_sf"/>
</dbReference>
<dbReference type="InterPro" id="IPR000073">
    <property type="entry name" value="AB_hydrolase_1"/>
</dbReference>
<evidence type="ECO:0000259" key="1">
    <source>
        <dbReference type="Pfam" id="PF00561"/>
    </source>
</evidence>